<evidence type="ECO:0000313" key="1">
    <source>
        <dbReference type="EMBL" id="EJR31150.1"/>
    </source>
</evidence>
<organism evidence="1 2">
    <name type="scientific">Bacillus mycoides</name>
    <dbReference type="NCBI Taxonomy" id="1405"/>
    <lineage>
        <taxon>Bacteria</taxon>
        <taxon>Bacillati</taxon>
        <taxon>Bacillota</taxon>
        <taxon>Bacilli</taxon>
        <taxon>Bacillales</taxon>
        <taxon>Bacillaceae</taxon>
        <taxon>Bacillus</taxon>
        <taxon>Bacillus cereus group</taxon>
    </lineage>
</organism>
<name>A0ABC9QVW7_BACMY</name>
<sequence length="93" mass="11351">MEIYKRKADLLLKLHENFHELILTEFDTPEDFIIEEWENKLDDNLKGKVIYKHDSSPWNKEKYIFRPSYLVHKSKEYGNFYIEYRSYSGLVAE</sequence>
<accession>A0ABC9QVW7</accession>
<evidence type="ECO:0000313" key="2">
    <source>
        <dbReference type="Proteomes" id="UP000006976"/>
    </source>
</evidence>
<dbReference type="EMBL" id="AHEV01000043">
    <property type="protein sequence ID" value="EJR31150.1"/>
    <property type="molecule type" value="Genomic_DNA"/>
</dbReference>
<protein>
    <submittedName>
        <fullName evidence="1">Uncharacterized protein</fullName>
    </submittedName>
</protein>
<dbReference type="Proteomes" id="UP000006976">
    <property type="component" value="Unassembled WGS sequence"/>
</dbReference>
<comment type="caution">
    <text evidence="1">The sequence shown here is derived from an EMBL/GenBank/DDBJ whole genome shotgun (WGS) entry which is preliminary data.</text>
</comment>
<dbReference type="AlphaFoldDB" id="A0ABC9QVW7"/>
<dbReference type="RefSeq" id="WP_002169487.1">
    <property type="nucleotide sequence ID" value="NZ_JH792252.1"/>
</dbReference>
<reference evidence="1 2" key="1">
    <citation type="submission" date="2012-04" db="EMBL/GenBank/DDBJ databases">
        <title>The Genome Sequence of Bacillus cereus VD078.</title>
        <authorList>
            <consortium name="The Broad Institute Genome Sequencing Platform"/>
            <consortium name="The Broad Institute Genome Sequencing Center for Infectious Disease"/>
            <person name="Feldgarden M."/>
            <person name="Van der Auwera G.A."/>
            <person name="Mahillon J."/>
            <person name="Duprez V."/>
            <person name="Timmery S."/>
            <person name="Mattelet C."/>
            <person name="Dierick K."/>
            <person name="Sun M."/>
            <person name="Yu Z."/>
            <person name="Zhu L."/>
            <person name="Hu X."/>
            <person name="Shank E.B."/>
            <person name="Swiecicka I."/>
            <person name="Hansen B.M."/>
            <person name="Andrup L."/>
            <person name="Young S.K."/>
            <person name="Zeng Q."/>
            <person name="Gargeya S."/>
            <person name="Fitzgerald M."/>
            <person name="Haas B."/>
            <person name="Abouelleil A."/>
            <person name="Alvarado L."/>
            <person name="Arachchi H.M."/>
            <person name="Berlin A."/>
            <person name="Chapman S.B."/>
            <person name="Goldberg J."/>
            <person name="Griggs A."/>
            <person name="Gujja S."/>
            <person name="Hansen M."/>
            <person name="Howarth C."/>
            <person name="Imamovic A."/>
            <person name="Larimer J."/>
            <person name="McCowen C."/>
            <person name="Montmayeur A."/>
            <person name="Murphy C."/>
            <person name="Neiman D."/>
            <person name="Pearson M."/>
            <person name="Priest M."/>
            <person name="Roberts A."/>
            <person name="Saif S."/>
            <person name="Shea T."/>
            <person name="Sisk P."/>
            <person name="Sykes S."/>
            <person name="Wortman J."/>
            <person name="Nusbaum C."/>
            <person name="Birren B."/>
        </authorList>
    </citation>
    <scope>NUCLEOTIDE SEQUENCE [LARGE SCALE GENOMIC DNA]</scope>
    <source>
        <strain evidence="1 2">VD078</strain>
    </source>
</reference>
<proteinExistence type="predicted"/>
<gene>
    <name evidence="1" type="ORF">III_05376</name>
</gene>